<protein>
    <submittedName>
        <fullName evidence="1">Uncharacterized protein</fullName>
    </submittedName>
</protein>
<proteinExistence type="predicted"/>
<reference evidence="2" key="1">
    <citation type="journal article" date="2013" name="Nat. Genet.">
        <title>The draft genomes of soft-shell turtle and green sea turtle yield insights into the development and evolution of the turtle-specific body plan.</title>
        <authorList>
            <person name="Wang Z."/>
            <person name="Pascual-Anaya J."/>
            <person name="Zadissa A."/>
            <person name="Li W."/>
            <person name="Niimura Y."/>
            <person name="Huang Z."/>
            <person name="Li C."/>
            <person name="White S."/>
            <person name="Xiong Z."/>
            <person name="Fang D."/>
            <person name="Wang B."/>
            <person name="Ming Y."/>
            <person name="Chen Y."/>
            <person name="Zheng Y."/>
            <person name="Kuraku S."/>
            <person name="Pignatelli M."/>
            <person name="Herrero J."/>
            <person name="Beal K."/>
            <person name="Nozawa M."/>
            <person name="Li Q."/>
            <person name="Wang J."/>
            <person name="Zhang H."/>
            <person name="Yu L."/>
            <person name="Shigenobu S."/>
            <person name="Wang J."/>
            <person name="Liu J."/>
            <person name="Flicek P."/>
            <person name="Searle S."/>
            <person name="Wang J."/>
            <person name="Kuratani S."/>
            <person name="Yin Y."/>
            <person name="Aken B."/>
            <person name="Zhang G."/>
            <person name="Irie N."/>
        </authorList>
    </citation>
    <scope>NUCLEOTIDE SEQUENCE [LARGE SCALE GENOMIC DNA]</scope>
</reference>
<name>M7B1H7_CHEMY</name>
<accession>M7B1H7</accession>
<keyword evidence="2" id="KW-1185">Reference proteome</keyword>
<evidence type="ECO:0000313" key="2">
    <source>
        <dbReference type="Proteomes" id="UP000031443"/>
    </source>
</evidence>
<dbReference type="EMBL" id="KB547796">
    <property type="protein sequence ID" value="EMP30889.1"/>
    <property type="molecule type" value="Genomic_DNA"/>
</dbReference>
<dbReference type="Proteomes" id="UP000031443">
    <property type="component" value="Unassembled WGS sequence"/>
</dbReference>
<evidence type="ECO:0000313" key="1">
    <source>
        <dbReference type="EMBL" id="EMP30889.1"/>
    </source>
</evidence>
<gene>
    <name evidence="1" type="ORF">UY3_11981</name>
</gene>
<sequence length="134" mass="15303">MRPHYSLHNPSLAFGSDWAQLNCIQLNGAIHHGNRYKRCRKYSYANEMLPNILCSCKSHSRAWQLHHNAIQDRLVRAIPPPMGKFTVNSSIPGMDSQLNRMSEYCKNAELVNTTLVCYGNSRCCPLTTQWHPST</sequence>
<dbReference type="AlphaFoldDB" id="M7B1H7"/>
<organism evidence="1 2">
    <name type="scientific">Chelonia mydas</name>
    <name type="common">Green sea-turtle</name>
    <name type="synonym">Chelonia agassizi</name>
    <dbReference type="NCBI Taxonomy" id="8469"/>
    <lineage>
        <taxon>Eukaryota</taxon>
        <taxon>Metazoa</taxon>
        <taxon>Chordata</taxon>
        <taxon>Craniata</taxon>
        <taxon>Vertebrata</taxon>
        <taxon>Euteleostomi</taxon>
        <taxon>Archelosauria</taxon>
        <taxon>Testudinata</taxon>
        <taxon>Testudines</taxon>
        <taxon>Cryptodira</taxon>
        <taxon>Durocryptodira</taxon>
        <taxon>Americhelydia</taxon>
        <taxon>Chelonioidea</taxon>
        <taxon>Cheloniidae</taxon>
        <taxon>Chelonia</taxon>
    </lineage>
</organism>